<evidence type="ECO:0000313" key="1">
    <source>
        <dbReference type="EMBL" id="TDQ37473.1"/>
    </source>
</evidence>
<keyword evidence="2" id="KW-1185">Reference proteome</keyword>
<dbReference type="InterPro" id="IPR035948">
    <property type="entry name" value="YwqG-like_sf"/>
</dbReference>
<comment type="caution">
    <text evidence="1">The sequence shown here is derived from an EMBL/GenBank/DDBJ whole genome shotgun (WGS) entry which is preliminary data.</text>
</comment>
<dbReference type="EMBL" id="SNYJ01000013">
    <property type="protein sequence ID" value="TDQ37473.1"/>
    <property type="molecule type" value="Genomic_DNA"/>
</dbReference>
<dbReference type="Proteomes" id="UP000295632">
    <property type="component" value="Unassembled WGS sequence"/>
</dbReference>
<dbReference type="PANTHER" id="PTHR36436:SF6">
    <property type="entry name" value="SLL5081 PROTEIN"/>
    <property type="match status" value="1"/>
</dbReference>
<name>A0A4R6TYR7_9BACI</name>
<dbReference type="SUPFAM" id="SSF103032">
    <property type="entry name" value="Hypothetical protein YwqG"/>
    <property type="match status" value="1"/>
</dbReference>
<protein>
    <submittedName>
        <fullName evidence="1">Uncharacterized protein YwqG</fullName>
    </submittedName>
</protein>
<dbReference type="Gene3D" id="2.30.320.10">
    <property type="entry name" value="YwqG-like"/>
    <property type="match status" value="1"/>
</dbReference>
<proteinExistence type="predicted"/>
<sequence>MKKQLALPKVLETYREQFEQTMLPFVRLRGVLAKTGPYDSKFGGTPYFPNNESYPEDSHGVPMKLLAQLNFAQLPALEDYPDKGILQFYISVSDDVYGIDFDEPLSQKDFRVLYFEELFEEQELMSDFSFVRTIDSSPFEEDDIDIALFAVLDEEMVSVGDVRFKTHFHDDAWHFFKQYGHEADTTWGDYNDLHGGQGHKIGGYAYFTQEDPRVYEHQSHSRLLFQIDTDYSMGILWGDCGVANFFIREEDLKNRNFDQVLYNWDCS</sequence>
<organism evidence="1 2">
    <name type="scientific">Aureibacillus halotolerans</name>
    <dbReference type="NCBI Taxonomy" id="1508390"/>
    <lineage>
        <taxon>Bacteria</taxon>
        <taxon>Bacillati</taxon>
        <taxon>Bacillota</taxon>
        <taxon>Bacilli</taxon>
        <taxon>Bacillales</taxon>
        <taxon>Bacillaceae</taxon>
        <taxon>Aureibacillus</taxon>
    </lineage>
</organism>
<reference evidence="1 2" key="1">
    <citation type="submission" date="2019-03" db="EMBL/GenBank/DDBJ databases">
        <title>Genomic Encyclopedia of Type Strains, Phase IV (KMG-IV): sequencing the most valuable type-strain genomes for metagenomic binning, comparative biology and taxonomic classification.</title>
        <authorList>
            <person name="Goeker M."/>
        </authorList>
    </citation>
    <scope>NUCLEOTIDE SEQUENCE [LARGE SCALE GENOMIC DNA]</scope>
    <source>
        <strain evidence="1 2">DSM 28697</strain>
    </source>
</reference>
<dbReference type="Pfam" id="PF09234">
    <property type="entry name" value="DUF1963"/>
    <property type="match status" value="1"/>
</dbReference>
<dbReference type="AlphaFoldDB" id="A0A4R6TYR7"/>
<dbReference type="OrthoDB" id="57088at2"/>
<gene>
    <name evidence="1" type="ORF">EV213_113108</name>
</gene>
<dbReference type="RefSeq" id="WP_133581313.1">
    <property type="nucleotide sequence ID" value="NZ_SNYJ01000013.1"/>
</dbReference>
<dbReference type="InterPro" id="IPR015315">
    <property type="entry name" value="DUF1963"/>
</dbReference>
<evidence type="ECO:0000313" key="2">
    <source>
        <dbReference type="Proteomes" id="UP000295632"/>
    </source>
</evidence>
<dbReference type="PANTHER" id="PTHR36436">
    <property type="entry name" value="SLL5081 PROTEIN"/>
    <property type="match status" value="1"/>
</dbReference>
<accession>A0A4R6TYR7</accession>